<evidence type="ECO:0000313" key="2">
    <source>
        <dbReference type="Proteomes" id="UP001652625"/>
    </source>
</evidence>
<sequence>MKTLIVALLMTAANAKFSDWLITDIDIKTTLVKGIDGTLVLSNGLITRTFMTSPGFTTVEYYSHEKKSSILRALNPEAIVGLDGKVYTVGEVKTDIPRGYLNRTALKENLHASPESFQYVGYKISDPVAPYHYTPMRGAPKNISWPPKGLRLDVFFRAPVFAPYYHQFVSICIHYEMYDGIPLMSKWVSVYGEPVAQENVKVSIYSVEILSVNQQWTQESFWDGPYNAYNWFYIETDQTHGTNIQWTIDPHEDELPGSFEPMFNATYDVSITKSVPCVMLTADGFRSFHVHELAIGSSDETRKALSRHRMFRLLAPQAQENPIFFHLTQTDDQSFKNAVDQLAEVGFEMIIYSFWSGFNLESKNESYIQMIKKQVEYANSKGIEVGGYDLIVLDRDDLLPEYKIVDLNNKTLGNACLASKWYDQLYSMFMEFIDKTGLTMVETDGPYGGNACASKNHLHHIGYEDSVYKQTFLQGEFFKELRRRNIYINQPDDYWYQGGSRTGLGYNEEQYSLPRWVDLSISRQSLFDRIYNYIPTAGWMFLPLVDYHGGGAEAAFEPLNQNIVAYQFGLAQYLGAGVAACYRGYRIYDTDETKAMVTKWVSFYKKYRDIITSDIVRVRRPDMQSIDSYMHVNYRLKDKGLVMVFNPTTETQSMLLTLPLYYTGINEMAIISEKDENPQSYILDKGWEVEIMVEIPPLEITWYVIRDSTDNN</sequence>
<keyword evidence="2" id="KW-1185">Reference proteome</keyword>
<dbReference type="Proteomes" id="UP001652625">
    <property type="component" value="Chromosome 04"/>
</dbReference>
<feature type="chain" id="PRO_5045978939" evidence="1">
    <location>
        <begin position="16"/>
        <end position="712"/>
    </location>
</feature>
<reference evidence="3" key="1">
    <citation type="submission" date="2025-08" db="UniProtKB">
        <authorList>
            <consortium name="RefSeq"/>
        </authorList>
    </citation>
    <scope>IDENTIFICATION</scope>
</reference>
<feature type="signal peptide" evidence="1">
    <location>
        <begin position="1"/>
        <end position="15"/>
    </location>
</feature>
<gene>
    <name evidence="3" type="primary">LOC100200249</name>
</gene>
<organism evidence="2 3">
    <name type="scientific">Hydra vulgaris</name>
    <name type="common">Hydra</name>
    <name type="synonym">Hydra attenuata</name>
    <dbReference type="NCBI Taxonomy" id="6087"/>
    <lineage>
        <taxon>Eukaryota</taxon>
        <taxon>Metazoa</taxon>
        <taxon>Cnidaria</taxon>
        <taxon>Hydrozoa</taxon>
        <taxon>Hydroidolina</taxon>
        <taxon>Anthoathecata</taxon>
        <taxon>Aplanulata</taxon>
        <taxon>Hydridae</taxon>
        <taxon>Hydra</taxon>
    </lineage>
</organism>
<protein>
    <submittedName>
        <fullName evidence="3">Uncharacterized protein LOC100200249</fullName>
    </submittedName>
</protein>
<evidence type="ECO:0000256" key="1">
    <source>
        <dbReference type="SAM" id="SignalP"/>
    </source>
</evidence>
<evidence type="ECO:0000313" key="3">
    <source>
        <dbReference type="RefSeq" id="XP_065652443.1"/>
    </source>
</evidence>
<accession>A0ABM4BTE3</accession>
<keyword evidence="1" id="KW-0732">Signal</keyword>
<name>A0ABM4BTE3_HYDVU</name>
<dbReference type="GeneID" id="100200249"/>
<proteinExistence type="predicted"/>
<dbReference type="RefSeq" id="XP_065652443.1">
    <property type="nucleotide sequence ID" value="XM_065796371.1"/>
</dbReference>